<dbReference type="CDD" id="cd00761">
    <property type="entry name" value="Glyco_tranf_GTA_type"/>
    <property type="match status" value="1"/>
</dbReference>
<evidence type="ECO:0000259" key="5">
    <source>
        <dbReference type="Pfam" id="PF00535"/>
    </source>
</evidence>
<dbReference type="GeneID" id="30417392"/>
<dbReference type="OrthoDB" id="324632at2157"/>
<feature type="transmembrane region" description="Helical" evidence="4">
    <location>
        <begin position="289"/>
        <end position="308"/>
    </location>
</feature>
<evidence type="ECO:0000256" key="3">
    <source>
        <dbReference type="ARBA" id="ARBA00022679"/>
    </source>
</evidence>
<dbReference type="KEGG" id="hhsr:HSR6_0873"/>
<dbReference type="Gene3D" id="3.90.550.10">
    <property type="entry name" value="Spore Coat Polysaccharide Biosynthesis Protein SpsA, Chain A"/>
    <property type="match status" value="1"/>
</dbReference>
<evidence type="ECO:0000256" key="4">
    <source>
        <dbReference type="SAM" id="Phobius"/>
    </source>
</evidence>
<evidence type="ECO:0000313" key="6">
    <source>
        <dbReference type="EMBL" id="APE95326.1"/>
    </source>
</evidence>
<keyword evidence="4" id="KW-0472">Membrane</keyword>
<keyword evidence="2" id="KW-0328">Glycosyltransferase</keyword>
<name>A0A1J1AB14_9EURY</name>
<reference evidence="7" key="1">
    <citation type="submission" date="2016-08" db="EMBL/GenBank/DDBJ databases">
        <title>Discovery of first anaerobic lithoheterotrophic haloarchae widely represented in hypersaline habitats.</title>
        <authorList>
            <person name="Sorokin D.Y."/>
            <person name="Kublanov I.V."/>
            <person name="Roman P."/>
            <person name="Sinninghe Damste J.S."/>
            <person name="Golyshin P.N."/>
            <person name="Rojo D."/>
            <person name="Ciordia S."/>
            <person name="Mena Md.C."/>
            <person name="Ferrer M."/>
            <person name="Smedile F."/>
            <person name="Messina E."/>
            <person name="La Cono V."/>
            <person name="Yakimov M.M."/>
        </authorList>
    </citation>
    <scope>NUCLEOTIDE SEQUENCE [LARGE SCALE GENOMIC DNA]</scope>
    <source>
        <strain evidence="7">HSR6</strain>
    </source>
</reference>
<dbReference type="PANTHER" id="PTHR43179:SF12">
    <property type="entry name" value="GALACTOFURANOSYLTRANSFERASE GLFT2"/>
    <property type="match status" value="1"/>
</dbReference>
<dbReference type="EMBL" id="CP016804">
    <property type="protein sequence ID" value="APE95326.1"/>
    <property type="molecule type" value="Genomic_DNA"/>
</dbReference>
<keyword evidence="4" id="KW-0812">Transmembrane</keyword>
<sequence>MSTNKEPHVTVIVTAYDPERFPDINEGVQSILDGNYSERDVIVVVDGREELGKRLRDRWEDKSAVSILVNETNVGAASSRNRAVAKAEGEIVAFFDDDAVADEDWLQELVRCYTEYDAVAAGGKMVPIWIAGHPQFLPPEFYWLIGVTYAGHPEEMTEVRNTFASNLSVKKSVFDEIGGFNSEIGPKGGSLLQSAETDLCGRIAEETGHGVLYNPDAEVGHKVYEFRTDPVFLLKRAFWQGVSKRGMQVYSETELESESDFLKNLVTSAVPSRLKQLVRGERLKNLQQLGFLLFATVSVGLGYVYGFSKFRNA</sequence>
<protein>
    <submittedName>
        <fullName evidence="6">Glycosyl transferase family 2</fullName>
    </submittedName>
</protein>
<dbReference type="Proteomes" id="UP000186165">
    <property type="component" value="Chromosome"/>
</dbReference>
<evidence type="ECO:0000256" key="2">
    <source>
        <dbReference type="ARBA" id="ARBA00022676"/>
    </source>
</evidence>
<keyword evidence="7" id="KW-1185">Reference proteome</keyword>
<accession>A0A1J1AB14</accession>
<dbReference type="InterPro" id="IPR001173">
    <property type="entry name" value="Glyco_trans_2-like"/>
</dbReference>
<proteinExistence type="inferred from homology"/>
<evidence type="ECO:0000256" key="1">
    <source>
        <dbReference type="ARBA" id="ARBA00006739"/>
    </source>
</evidence>
<comment type="similarity">
    <text evidence="1">Belongs to the glycosyltransferase 2 family.</text>
</comment>
<keyword evidence="4" id="KW-1133">Transmembrane helix</keyword>
<dbReference type="GO" id="GO:0016757">
    <property type="term" value="F:glycosyltransferase activity"/>
    <property type="evidence" value="ECO:0007669"/>
    <property type="project" value="UniProtKB-KW"/>
</dbReference>
<dbReference type="SUPFAM" id="SSF53448">
    <property type="entry name" value="Nucleotide-diphospho-sugar transferases"/>
    <property type="match status" value="1"/>
</dbReference>
<dbReference type="InterPro" id="IPR029044">
    <property type="entry name" value="Nucleotide-diphossugar_trans"/>
</dbReference>
<keyword evidence="3 6" id="KW-0808">Transferase</keyword>
<evidence type="ECO:0000313" key="7">
    <source>
        <dbReference type="Proteomes" id="UP000186165"/>
    </source>
</evidence>
<dbReference type="RefSeq" id="WP_071932906.1">
    <property type="nucleotide sequence ID" value="NZ_CP016804.1"/>
</dbReference>
<dbReference type="AlphaFoldDB" id="A0A1J1AB14"/>
<dbReference type="PANTHER" id="PTHR43179">
    <property type="entry name" value="RHAMNOSYLTRANSFERASE WBBL"/>
    <property type="match status" value="1"/>
</dbReference>
<organism evidence="6 7">
    <name type="scientific">Halodesulfurarchaeum formicicum</name>
    <dbReference type="NCBI Taxonomy" id="1873524"/>
    <lineage>
        <taxon>Archaea</taxon>
        <taxon>Methanobacteriati</taxon>
        <taxon>Methanobacteriota</taxon>
        <taxon>Stenosarchaea group</taxon>
        <taxon>Halobacteria</taxon>
        <taxon>Halobacteriales</taxon>
        <taxon>Halobacteriaceae</taxon>
        <taxon>Halodesulfurarchaeum</taxon>
    </lineage>
</organism>
<dbReference type="Pfam" id="PF00535">
    <property type="entry name" value="Glycos_transf_2"/>
    <property type="match status" value="1"/>
</dbReference>
<feature type="domain" description="Glycosyltransferase 2-like" evidence="5">
    <location>
        <begin position="10"/>
        <end position="177"/>
    </location>
</feature>
<gene>
    <name evidence="6" type="ORF">HSR6_0873</name>
</gene>